<gene>
    <name evidence="1" type="ORF">CTRU02_210044</name>
</gene>
<keyword evidence="2" id="KW-1185">Reference proteome</keyword>
<sequence length="469" mass="52188">MRRFSSLSALLSALILPFTSACDSVPQRDIQPLPLSVNDRWILDAKNQTFAFVGVNWAGHEQTMLPEGLQYQSIPNIVTKIAEIGFNSVRLTFATQMVDDIVEGGGDVTLKTTLQNALGPENGTTVMNQIMKNNPGFNESTKRLEVWNAVADELARQNIFLHLDNHVSKAGWCCKPEDGNSWFGDIHFNTSNWVRSLSFMAEHGKANWKSFSSMGLRNEIRDATIAPPSPTLEPMTWETWKTRMLQGANAVHNANPDILIFFGGRLLDVDISAPVNGKHLSEPNFNFSIAEQPFRNKFIFEQHQYDQTGLVGDNCTSYVGVLNELGSNAVSISGPGTNRAPLVMGEWGHDQTDDSGVFKHNFRTCLMQFMIEQRINWMVWVIGGSYYIREGTADRDEPWALLDHTWSSYRGKESIKQLQKDMKQTYAAFNMSIPAAAKDVSSAASVRFSCSVAAATFVSMLVTVLAVSL</sequence>
<evidence type="ECO:0000313" key="1">
    <source>
        <dbReference type="EMBL" id="KAL0935453.1"/>
    </source>
</evidence>
<dbReference type="EMBL" id="VUJX02000006">
    <property type="protein sequence ID" value="KAL0935453.1"/>
    <property type="molecule type" value="Genomic_DNA"/>
</dbReference>
<protein>
    <submittedName>
        <fullName evidence="1">Cellulase family protein</fullName>
    </submittedName>
</protein>
<organism evidence="1 2">
    <name type="scientific">Colletotrichum truncatum</name>
    <name type="common">Anthracnose fungus</name>
    <name type="synonym">Colletotrichum capsici</name>
    <dbReference type="NCBI Taxonomy" id="5467"/>
    <lineage>
        <taxon>Eukaryota</taxon>
        <taxon>Fungi</taxon>
        <taxon>Dikarya</taxon>
        <taxon>Ascomycota</taxon>
        <taxon>Pezizomycotina</taxon>
        <taxon>Sordariomycetes</taxon>
        <taxon>Hypocreomycetidae</taxon>
        <taxon>Glomerellales</taxon>
        <taxon>Glomerellaceae</taxon>
        <taxon>Colletotrichum</taxon>
        <taxon>Colletotrichum truncatum species complex</taxon>
    </lineage>
</organism>
<name>A0ACC3YU39_COLTU</name>
<evidence type="ECO:0000313" key="2">
    <source>
        <dbReference type="Proteomes" id="UP000805649"/>
    </source>
</evidence>
<reference evidence="1 2" key="1">
    <citation type="journal article" date="2020" name="Phytopathology">
        <title>Genome Sequence Resources of Colletotrichum truncatum, C. plurivorum, C. musicola, and C. sojae: Four Species Pathogenic to Soybean (Glycine max).</title>
        <authorList>
            <person name="Rogerio F."/>
            <person name="Boufleur T.R."/>
            <person name="Ciampi-Guillardi M."/>
            <person name="Sukno S.A."/>
            <person name="Thon M.R."/>
            <person name="Massola Junior N.S."/>
            <person name="Baroncelli R."/>
        </authorList>
    </citation>
    <scope>NUCLEOTIDE SEQUENCE [LARGE SCALE GENOMIC DNA]</scope>
    <source>
        <strain evidence="1 2">CMES1059</strain>
    </source>
</reference>
<proteinExistence type="predicted"/>
<dbReference type="Proteomes" id="UP000805649">
    <property type="component" value="Unassembled WGS sequence"/>
</dbReference>
<comment type="caution">
    <text evidence="1">The sequence shown here is derived from an EMBL/GenBank/DDBJ whole genome shotgun (WGS) entry which is preliminary data.</text>
</comment>
<accession>A0ACC3YU39</accession>